<organism evidence="2 3">
    <name type="scientific">Caerostris darwini</name>
    <dbReference type="NCBI Taxonomy" id="1538125"/>
    <lineage>
        <taxon>Eukaryota</taxon>
        <taxon>Metazoa</taxon>
        <taxon>Ecdysozoa</taxon>
        <taxon>Arthropoda</taxon>
        <taxon>Chelicerata</taxon>
        <taxon>Arachnida</taxon>
        <taxon>Araneae</taxon>
        <taxon>Araneomorphae</taxon>
        <taxon>Entelegynae</taxon>
        <taxon>Araneoidea</taxon>
        <taxon>Araneidae</taxon>
        <taxon>Caerostris</taxon>
    </lineage>
</organism>
<feature type="region of interest" description="Disordered" evidence="1">
    <location>
        <begin position="95"/>
        <end position="128"/>
    </location>
</feature>
<protein>
    <submittedName>
        <fullName evidence="2">Uncharacterized protein</fullName>
    </submittedName>
</protein>
<dbReference type="AlphaFoldDB" id="A0AAV4TQG8"/>
<proteinExistence type="predicted"/>
<evidence type="ECO:0000313" key="3">
    <source>
        <dbReference type="Proteomes" id="UP001054837"/>
    </source>
</evidence>
<evidence type="ECO:0000256" key="1">
    <source>
        <dbReference type="SAM" id="MobiDB-lite"/>
    </source>
</evidence>
<keyword evidence="3" id="KW-1185">Reference proteome</keyword>
<dbReference type="Proteomes" id="UP001054837">
    <property type="component" value="Unassembled WGS sequence"/>
</dbReference>
<reference evidence="2 3" key="1">
    <citation type="submission" date="2021-06" db="EMBL/GenBank/DDBJ databases">
        <title>Caerostris darwini draft genome.</title>
        <authorList>
            <person name="Kono N."/>
            <person name="Arakawa K."/>
        </authorList>
    </citation>
    <scope>NUCLEOTIDE SEQUENCE [LARGE SCALE GENOMIC DNA]</scope>
</reference>
<sequence>MSQHEENNIVSLTPGGNLKLLPPPSSPGLKTKRKTAYTFSLLLLPSIQLFFLPRTTTESSAGQQVAPLQHPGGQRRLLRVQHQGLPLGARDGVEVRGSGAGHQHLSGGHRQQPVAGAAEGAEEEQGKVQLYRYQQ</sequence>
<dbReference type="EMBL" id="BPLQ01010101">
    <property type="protein sequence ID" value="GIY48385.1"/>
    <property type="molecule type" value="Genomic_DNA"/>
</dbReference>
<feature type="region of interest" description="Disordered" evidence="1">
    <location>
        <begin position="1"/>
        <end position="32"/>
    </location>
</feature>
<accession>A0AAV4TQG8</accession>
<comment type="caution">
    <text evidence="2">The sequence shown here is derived from an EMBL/GenBank/DDBJ whole genome shotgun (WGS) entry which is preliminary data.</text>
</comment>
<name>A0AAV4TQG8_9ARAC</name>
<gene>
    <name evidence="2" type="ORF">CDAR_106001</name>
</gene>
<evidence type="ECO:0000313" key="2">
    <source>
        <dbReference type="EMBL" id="GIY48385.1"/>
    </source>
</evidence>